<accession>A0A9P4K5N1</accession>
<name>A0A9P4K5N1_9PLEO</name>
<dbReference type="EMBL" id="ML986639">
    <property type="protein sequence ID" value="KAF2262546.1"/>
    <property type="molecule type" value="Genomic_DNA"/>
</dbReference>
<feature type="region of interest" description="Disordered" evidence="1">
    <location>
        <begin position="50"/>
        <end position="69"/>
    </location>
</feature>
<comment type="caution">
    <text evidence="2">The sequence shown here is derived from an EMBL/GenBank/DDBJ whole genome shotgun (WGS) entry which is preliminary data.</text>
</comment>
<reference evidence="3" key="1">
    <citation type="journal article" date="2020" name="Stud. Mycol.">
        <title>101 Dothideomycetes genomes: A test case for predicting lifestyles and emergence of pathogens.</title>
        <authorList>
            <person name="Haridas S."/>
            <person name="Albert R."/>
            <person name="Binder M."/>
            <person name="Bloem J."/>
            <person name="LaButti K."/>
            <person name="Salamov A."/>
            <person name="Andreopoulos B."/>
            <person name="Baker S."/>
            <person name="Barry K."/>
            <person name="Bills G."/>
            <person name="Bluhm B."/>
            <person name="Cannon C."/>
            <person name="Castanera R."/>
            <person name="Culley D."/>
            <person name="Daum C."/>
            <person name="Ezra D."/>
            <person name="Gonzalez J."/>
            <person name="Henrissat B."/>
            <person name="Kuo A."/>
            <person name="Liang C."/>
            <person name="Lipzen A."/>
            <person name="Lutzoni F."/>
            <person name="Magnuson J."/>
            <person name="Mondo S."/>
            <person name="Nolan M."/>
            <person name="Ohm R."/>
            <person name="Pangilinan J."/>
            <person name="Park H.-J."/>
            <person name="Ramirez L."/>
            <person name="Alfaro M."/>
            <person name="Sun H."/>
            <person name="Tritt A."/>
            <person name="Yoshinaga Y."/>
            <person name="Zwiers L.-H."/>
            <person name="Turgeon B."/>
            <person name="Goodwin S."/>
            <person name="Spatafora J."/>
            <person name="Crous P."/>
            <person name="Grigoriev I."/>
        </authorList>
    </citation>
    <scope>NUCLEOTIDE SEQUENCE [LARGE SCALE GENOMIC DNA]</scope>
    <source>
        <strain evidence="3">CBS 304.66</strain>
    </source>
</reference>
<gene>
    <name evidence="2" type="ORF">CC78DRAFT_545740</name>
</gene>
<organism evidence="2 3">
    <name type="scientific">Lojkania enalia</name>
    <dbReference type="NCBI Taxonomy" id="147567"/>
    <lineage>
        <taxon>Eukaryota</taxon>
        <taxon>Fungi</taxon>
        <taxon>Dikarya</taxon>
        <taxon>Ascomycota</taxon>
        <taxon>Pezizomycotina</taxon>
        <taxon>Dothideomycetes</taxon>
        <taxon>Pleosporomycetidae</taxon>
        <taxon>Pleosporales</taxon>
        <taxon>Pleosporales incertae sedis</taxon>
        <taxon>Lojkania</taxon>
    </lineage>
</organism>
<feature type="compositionally biased region" description="Low complexity" evidence="1">
    <location>
        <begin position="54"/>
        <end position="64"/>
    </location>
</feature>
<evidence type="ECO:0000313" key="2">
    <source>
        <dbReference type="EMBL" id="KAF2262546.1"/>
    </source>
</evidence>
<keyword evidence="3" id="KW-1185">Reference proteome</keyword>
<dbReference type="AlphaFoldDB" id="A0A9P4K5N1"/>
<evidence type="ECO:0000256" key="1">
    <source>
        <dbReference type="SAM" id="MobiDB-lite"/>
    </source>
</evidence>
<sequence>MSKGPSLKHPHRSLFINYNGSRFIRTEPYAIRERRTTNYHNSHNSPVNGALTVLSLSPDSSSSSHTGIARPIQENSTILGADAVNENFGQFSVYVKDLQFDFFEDAVYSINLAAFHDATQEINATLLHKQRVMCDLMERDDECPNLKQQLESESQYCQALEDQIQILKNQT</sequence>
<dbReference type="Proteomes" id="UP000800093">
    <property type="component" value="Unassembled WGS sequence"/>
</dbReference>
<proteinExistence type="predicted"/>
<evidence type="ECO:0000313" key="3">
    <source>
        <dbReference type="Proteomes" id="UP000800093"/>
    </source>
</evidence>
<protein>
    <submittedName>
        <fullName evidence="2">Uncharacterized protein</fullName>
    </submittedName>
</protein>